<dbReference type="Pfam" id="PF01146">
    <property type="entry name" value="Caveolin"/>
    <property type="match status" value="1"/>
</dbReference>
<dbReference type="GO" id="GO:0030154">
    <property type="term" value="P:cell differentiation"/>
    <property type="evidence" value="ECO:0007669"/>
    <property type="project" value="TreeGrafter"/>
</dbReference>
<evidence type="ECO:0000313" key="8">
    <source>
        <dbReference type="Ensembl" id="ENSLCAP00010022546.1"/>
    </source>
</evidence>
<dbReference type="GO" id="GO:0060090">
    <property type="term" value="F:molecular adaptor activity"/>
    <property type="evidence" value="ECO:0007669"/>
    <property type="project" value="TreeGrafter"/>
</dbReference>
<accession>A0A4W6DCV9</accession>
<keyword evidence="3 6" id="KW-1003">Cell membrane</keyword>
<organism evidence="8 9">
    <name type="scientific">Lates calcarifer</name>
    <name type="common">Barramundi</name>
    <name type="synonym">Holocentrus calcarifer</name>
    <dbReference type="NCBI Taxonomy" id="8187"/>
    <lineage>
        <taxon>Eukaryota</taxon>
        <taxon>Metazoa</taxon>
        <taxon>Chordata</taxon>
        <taxon>Craniata</taxon>
        <taxon>Vertebrata</taxon>
        <taxon>Euteleostomi</taxon>
        <taxon>Actinopterygii</taxon>
        <taxon>Neopterygii</taxon>
        <taxon>Teleostei</taxon>
        <taxon>Neoteleostei</taxon>
        <taxon>Acanthomorphata</taxon>
        <taxon>Carangaria</taxon>
        <taxon>Carangaria incertae sedis</taxon>
        <taxon>Centropomidae</taxon>
        <taxon>Lates</taxon>
    </lineage>
</organism>
<dbReference type="GO" id="GO:0005925">
    <property type="term" value="C:focal adhesion"/>
    <property type="evidence" value="ECO:0007669"/>
    <property type="project" value="TreeGrafter"/>
</dbReference>
<dbReference type="InParanoid" id="A0A4W6DCV9"/>
<evidence type="ECO:0000256" key="4">
    <source>
        <dbReference type="ARBA" id="ARBA00023034"/>
    </source>
</evidence>
<keyword evidence="7" id="KW-1133">Transmembrane helix</keyword>
<dbReference type="GO" id="GO:0042383">
    <property type="term" value="C:sarcolemma"/>
    <property type="evidence" value="ECO:0007669"/>
    <property type="project" value="TreeGrafter"/>
</dbReference>
<reference evidence="9" key="1">
    <citation type="submission" date="2015-09" db="EMBL/GenBank/DDBJ databases">
        <authorList>
            <person name="Sai Rama Sridatta P."/>
        </authorList>
    </citation>
    <scope>NUCLEOTIDE SEQUENCE [LARGE SCALE GENOMIC DNA]</scope>
</reference>
<keyword evidence="7" id="KW-0812">Transmembrane</keyword>
<dbReference type="STRING" id="8187.ENSLCAP00010022546"/>
<feature type="transmembrane region" description="Helical" evidence="7">
    <location>
        <begin position="84"/>
        <end position="110"/>
    </location>
</feature>
<reference evidence="8" key="3">
    <citation type="submission" date="2025-09" db="UniProtKB">
        <authorList>
            <consortium name="Ensembl"/>
        </authorList>
    </citation>
    <scope>IDENTIFICATION</scope>
</reference>
<name>A0A4W6DCV9_LATCA</name>
<comment type="function">
    <text evidence="6">May act as a scaffolding protein within caveolar membranes. Interacts directly with G-protein alpha subunits and can functionally regulate their activity.</text>
</comment>
<dbReference type="GO" id="GO:0000139">
    <property type="term" value="C:Golgi membrane"/>
    <property type="evidence" value="ECO:0007669"/>
    <property type="project" value="UniProtKB-SubCell"/>
</dbReference>
<evidence type="ECO:0000256" key="5">
    <source>
        <dbReference type="ARBA" id="ARBA00023136"/>
    </source>
</evidence>
<dbReference type="AlphaFoldDB" id="A0A4W6DCV9"/>
<evidence type="ECO:0000256" key="1">
    <source>
        <dbReference type="ARBA" id="ARBA00004202"/>
    </source>
</evidence>
<feature type="transmembrane region" description="Helical" evidence="7">
    <location>
        <begin position="130"/>
        <end position="149"/>
    </location>
</feature>
<dbReference type="GeneTree" id="ENSGT00970000198370"/>
<dbReference type="Ensembl" id="ENSLCAT00010023038.1">
    <property type="protein sequence ID" value="ENSLCAP00010022546.1"/>
    <property type="gene ID" value="ENSLCAG00010010582.1"/>
</dbReference>
<keyword evidence="5 6" id="KW-0472">Membrane</keyword>
<evidence type="ECO:0000313" key="9">
    <source>
        <dbReference type="Proteomes" id="UP000314980"/>
    </source>
</evidence>
<evidence type="ECO:0000256" key="2">
    <source>
        <dbReference type="ARBA" id="ARBA00010988"/>
    </source>
</evidence>
<dbReference type="GO" id="GO:0070836">
    <property type="term" value="P:caveola assembly"/>
    <property type="evidence" value="ECO:0007669"/>
    <property type="project" value="InterPro"/>
</dbReference>
<keyword evidence="9" id="KW-1185">Reference proteome</keyword>
<proteinExistence type="inferred from homology"/>
<dbReference type="PANTHER" id="PTHR10844:SF13">
    <property type="entry name" value="CAVEOLIN"/>
    <property type="match status" value="1"/>
</dbReference>
<evidence type="ECO:0000256" key="6">
    <source>
        <dbReference type="RuleBase" id="RU000680"/>
    </source>
</evidence>
<dbReference type="InterPro" id="IPR001612">
    <property type="entry name" value="Caveolin"/>
</dbReference>
<comment type="subcellular location">
    <subcellularLocation>
        <location evidence="1 6">Cell membrane</location>
        <topology evidence="1 6">Peripheral membrane protein</topology>
    </subcellularLocation>
    <subcellularLocation>
        <location evidence="6">Golgi apparatus membrane</location>
        <topology evidence="6">Peripheral membrane protein</topology>
    </subcellularLocation>
    <subcellularLocation>
        <location evidence="6">Membrane</location>
        <location evidence="6">Caveola</location>
        <topology evidence="6">Peripheral membrane protein</topology>
    </subcellularLocation>
</comment>
<dbReference type="Proteomes" id="UP000314980">
    <property type="component" value="Unassembled WGS sequence"/>
</dbReference>
<evidence type="ECO:0000256" key="7">
    <source>
        <dbReference type="SAM" id="Phobius"/>
    </source>
</evidence>
<keyword evidence="4 6" id="KW-0333">Golgi apparatus</keyword>
<evidence type="ECO:0000256" key="3">
    <source>
        <dbReference type="ARBA" id="ARBA00022475"/>
    </source>
</evidence>
<dbReference type="PANTHER" id="PTHR10844">
    <property type="entry name" value="CAVEOLIN"/>
    <property type="match status" value="1"/>
</dbReference>
<dbReference type="GO" id="GO:0005901">
    <property type="term" value="C:caveola"/>
    <property type="evidence" value="ECO:0007669"/>
    <property type="project" value="UniProtKB-SubCell"/>
</dbReference>
<sequence length="153" mass="17299">MVSDDCLVDDVVSFIELLSSNIAQIKISKIFLLKIWRPPYMLLSSHVEVSDVLAEPPTPRSIDLVWLYSVIGFERARIWTYRCLTLLFAVPFALLCGIFLAILASLHVWYAGASIRQKNFLLSRDGSSCLLSSLQTAFLYLPNMLFILLSPNQ</sequence>
<protein>
    <recommendedName>
        <fullName evidence="6">Caveolin</fullName>
    </recommendedName>
</protein>
<dbReference type="GO" id="GO:0051480">
    <property type="term" value="P:regulation of cytosolic calcium ion concentration"/>
    <property type="evidence" value="ECO:0007669"/>
    <property type="project" value="TreeGrafter"/>
</dbReference>
<comment type="similarity">
    <text evidence="2 6">Belongs to the caveolin family.</text>
</comment>
<reference evidence="8" key="2">
    <citation type="submission" date="2025-08" db="UniProtKB">
        <authorList>
            <consortium name="Ensembl"/>
        </authorList>
    </citation>
    <scope>IDENTIFICATION</scope>
</reference>